<keyword evidence="3" id="KW-1185">Reference proteome</keyword>
<dbReference type="Proteomes" id="UP001198602">
    <property type="component" value="Unassembled WGS sequence"/>
</dbReference>
<evidence type="ECO:0000256" key="1">
    <source>
        <dbReference type="SAM" id="SignalP"/>
    </source>
</evidence>
<keyword evidence="1" id="KW-0732">Signal</keyword>
<name>A0ABS7YBZ9_9BURK</name>
<evidence type="ECO:0000313" key="3">
    <source>
        <dbReference type="Proteomes" id="UP001198602"/>
    </source>
</evidence>
<proteinExistence type="predicted"/>
<protein>
    <recommendedName>
        <fullName evidence="4">DUF1090 family protein</fullName>
    </recommendedName>
</protein>
<accession>A0ABS7YBZ9</accession>
<evidence type="ECO:0000313" key="2">
    <source>
        <dbReference type="EMBL" id="MCA1857207.1"/>
    </source>
</evidence>
<evidence type="ECO:0008006" key="4">
    <source>
        <dbReference type="Google" id="ProtNLM"/>
    </source>
</evidence>
<gene>
    <name evidence="2" type="ORF">LE190_14920</name>
</gene>
<comment type="caution">
    <text evidence="2">The sequence shown here is derived from an EMBL/GenBank/DDBJ whole genome shotgun (WGS) entry which is preliminary data.</text>
</comment>
<organism evidence="2 3">
    <name type="scientific">Massilia hydrophila</name>
    <dbReference type="NCBI Taxonomy" id="3044279"/>
    <lineage>
        <taxon>Bacteria</taxon>
        <taxon>Pseudomonadati</taxon>
        <taxon>Pseudomonadota</taxon>
        <taxon>Betaproteobacteria</taxon>
        <taxon>Burkholderiales</taxon>
        <taxon>Oxalobacteraceae</taxon>
        <taxon>Telluria group</taxon>
        <taxon>Massilia</taxon>
    </lineage>
</organism>
<feature type="signal peptide" evidence="1">
    <location>
        <begin position="1"/>
        <end position="21"/>
    </location>
</feature>
<reference evidence="2 3" key="1">
    <citation type="submission" date="2021-07" db="EMBL/GenBank/DDBJ databases">
        <title>Characterization of Violacein-producing bacteria and related species.</title>
        <authorList>
            <person name="Wilson H.S."/>
            <person name="De Leon M.E."/>
        </authorList>
    </citation>
    <scope>NUCLEOTIDE SEQUENCE [LARGE SCALE GENOMIC DNA]</scope>
    <source>
        <strain evidence="2 3">HSC-2F05</strain>
    </source>
</reference>
<sequence>MHLMMPATLCVLYFGLGTAFAAESQLPSDVTRYVDGREACDHFREEFPDPPDKKRMREIEREIRKLCTGTDKKLEKLKRKYARNEAVLKRLNEFDEKIEAPARKAPL</sequence>
<dbReference type="RefSeq" id="WP_225239443.1">
    <property type="nucleotide sequence ID" value="NZ_JAHYBX010000006.1"/>
</dbReference>
<dbReference type="EMBL" id="JAHYBX010000006">
    <property type="protein sequence ID" value="MCA1857207.1"/>
    <property type="molecule type" value="Genomic_DNA"/>
</dbReference>
<feature type="chain" id="PRO_5046112050" description="DUF1090 family protein" evidence="1">
    <location>
        <begin position="22"/>
        <end position="107"/>
    </location>
</feature>